<protein>
    <submittedName>
        <fullName evidence="3">C-type lectin domain-containing protein</fullName>
    </submittedName>
</protein>
<evidence type="ECO:0000313" key="5">
    <source>
        <dbReference type="WormBase" id="F21H7.4"/>
    </source>
</evidence>
<dbReference type="InParanoid" id="O45388"/>
<dbReference type="InterPro" id="IPR016187">
    <property type="entry name" value="CTDL_fold"/>
</dbReference>
<dbReference type="HOGENOM" id="CLU_058687_0_0_1"/>
<feature type="compositionally biased region" description="Basic residues" evidence="1">
    <location>
        <begin position="76"/>
        <end position="94"/>
    </location>
</feature>
<keyword evidence="4" id="KW-1185">Reference proteome</keyword>
<feature type="region of interest" description="Disordered" evidence="1">
    <location>
        <begin position="56"/>
        <end position="100"/>
    </location>
</feature>
<dbReference type="GeneID" id="180089"/>
<reference evidence="3 4" key="1">
    <citation type="journal article" date="1998" name="Science">
        <title>Genome sequence of the nematode C. elegans: a platform for investigating biology.</title>
        <authorList>
            <consortium name="The C. elegans sequencing consortium"/>
            <person name="Sulson J.E."/>
            <person name="Waterston R."/>
        </authorList>
    </citation>
    <scope>NUCLEOTIDE SEQUENCE [LARGE SCALE GENOMIC DNA]</scope>
    <source>
        <strain evidence="3 4">Bristol N2</strain>
    </source>
</reference>
<dbReference type="SMART" id="SM00034">
    <property type="entry name" value="CLECT"/>
    <property type="match status" value="1"/>
</dbReference>
<dbReference type="eggNOG" id="KOG4297">
    <property type="taxonomic scope" value="Eukaryota"/>
</dbReference>
<dbReference type="EMBL" id="BX284605">
    <property type="protein sequence ID" value="CAB07590.1"/>
    <property type="molecule type" value="Genomic_DNA"/>
</dbReference>
<dbReference type="RefSeq" id="NP_507097.1">
    <property type="nucleotide sequence ID" value="NM_074696.5"/>
</dbReference>
<dbReference type="PROSITE" id="PS50041">
    <property type="entry name" value="C_TYPE_LECTIN_2"/>
    <property type="match status" value="1"/>
</dbReference>
<dbReference type="OrthoDB" id="5826302at2759"/>
<dbReference type="AlphaFoldDB" id="O45388"/>
<gene>
    <name evidence="3 5" type="primary">clec-233</name>
    <name evidence="3" type="ORF">CELE_F21H7.4</name>
    <name evidence="5" type="ORF">F21H7.4</name>
</gene>
<dbReference type="SMR" id="O45388"/>
<dbReference type="CTD" id="180089"/>
<dbReference type="STRING" id="6239.F21H7.4.1"/>
<dbReference type="Gene3D" id="3.10.100.10">
    <property type="entry name" value="Mannose-Binding Protein A, subunit A"/>
    <property type="match status" value="1"/>
</dbReference>
<dbReference type="Bgee" id="WBGene00009030">
    <property type="expression patterns" value="Expressed in material anatomical entity and 3 other cell types or tissues"/>
</dbReference>
<feature type="domain" description="C-type lectin" evidence="2">
    <location>
        <begin position="134"/>
        <end position="238"/>
    </location>
</feature>
<evidence type="ECO:0000313" key="3">
    <source>
        <dbReference type="EMBL" id="CAB07590.1"/>
    </source>
</evidence>
<dbReference type="PANTHER" id="PTHR47517:SF2">
    <property type="entry name" value="C-TYPE LECTIN DOMAIN-CONTAINING PROTEIN"/>
    <property type="match status" value="1"/>
</dbReference>
<dbReference type="OMA" id="RPAREEC"/>
<dbReference type="PIR" id="T21222">
    <property type="entry name" value="T21222"/>
</dbReference>
<evidence type="ECO:0000313" key="4">
    <source>
        <dbReference type="Proteomes" id="UP000001940"/>
    </source>
</evidence>
<dbReference type="UCSC" id="F21H7.4">
    <property type="organism name" value="c. elegans"/>
</dbReference>
<dbReference type="Proteomes" id="UP000001940">
    <property type="component" value="Chromosome V"/>
</dbReference>
<dbReference type="CDD" id="cd00037">
    <property type="entry name" value="CLECT"/>
    <property type="match status" value="1"/>
</dbReference>
<feature type="compositionally biased region" description="Low complexity" evidence="1">
    <location>
        <begin position="60"/>
        <end position="70"/>
    </location>
</feature>
<accession>O45388</accession>
<dbReference type="WormBase" id="F21H7.4">
    <property type="protein sequence ID" value="CE15876"/>
    <property type="gene ID" value="WBGene00009030"/>
    <property type="gene designation" value="clec-233"/>
</dbReference>
<organism evidence="3 4">
    <name type="scientific">Caenorhabditis elegans</name>
    <dbReference type="NCBI Taxonomy" id="6239"/>
    <lineage>
        <taxon>Eukaryota</taxon>
        <taxon>Metazoa</taxon>
        <taxon>Ecdysozoa</taxon>
        <taxon>Nematoda</taxon>
        <taxon>Chromadorea</taxon>
        <taxon>Rhabditida</taxon>
        <taxon>Rhabditina</taxon>
        <taxon>Rhabditomorpha</taxon>
        <taxon>Rhabditoidea</taxon>
        <taxon>Rhabditidae</taxon>
        <taxon>Peloderinae</taxon>
        <taxon>Caenorhabditis</taxon>
    </lineage>
</organism>
<sequence>MPFYYIFYYQPPVSYKKQEFLRRKVRKMRVAILFLLFATSTLAIFIDGGGRGGGGGGGYYSHSSSSSSSSSEEHGHHRPPHRPHRPPHRPHRPPRPPPRPECDEGWLRFERPNGVWCINVVHSGVTNGYFSQPQAQAACSASGATLTGFQNDNERMTVASEALKKLTAAGGQIAGLWLGATNTPNCKVASCEPYATYTWTDGDTTGNGGFKWGRDEPDNLNWPGPTICIQQFIMQPNWVVGPNDYAVWKNYFTNGDLDKYQCGAQAYPFTRMYVCGKRGVSR</sequence>
<evidence type="ECO:0000256" key="1">
    <source>
        <dbReference type="SAM" id="MobiDB-lite"/>
    </source>
</evidence>
<dbReference type="InterPro" id="IPR016186">
    <property type="entry name" value="C-type_lectin-like/link_sf"/>
</dbReference>
<dbReference type="AGR" id="WB:WBGene00009030"/>
<dbReference type="PANTHER" id="PTHR47517">
    <property type="entry name" value="C-TYPE LECTIN-RELATED"/>
    <property type="match status" value="1"/>
</dbReference>
<evidence type="ECO:0000259" key="2">
    <source>
        <dbReference type="PROSITE" id="PS50041"/>
    </source>
</evidence>
<dbReference type="SUPFAM" id="SSF56436">
    <property type="entry name" value="C-type lectin-like"/>
    <property type="match status" value="1"/>
</dbReference>
<proteinExistence type="predicted"/>
<dbReference type="InterPro" id="IPR001304">
    <property type="entry name" value="C-type_lectin-like"/>
</dbReference>
<dbReference type="PaxDb" id="6239-F21H7.4"/>
<name>O45388_CAEEL</name>
<dbReference type="FunCoup" id="O45388">
    <property type="interactions" value="2"/>
</dbReference>
<dbReference type="PhylomeDB" id="O45388"/>
<dbReference type="KEGG" id="cel:CELE_F21H7.4"/>